<dbReference type="PANTHER" id="PTHR43553">
    <property type="entry name" value="HEAVY METAL TRANSPORTER"/>
    <property type="match status" value="1"/>
</dbReference>
<dbReference type="FunFam" id="3.40.50.300:FF:000224">
    <property type="entry name" value="Energy-coupling factor transporter ATP-binding protein EcfA"/>
    <property type="match status" value="1"/>
</dbReference>
<feature type="domain" description="ABC transporter" evidence="11">
    <location>
        <begin position="6"/>
        <end position="247"/>
    </location>
</feature>
<dbReference type="InterPro" id="IPR022216">
    <property type="entry name" value="ABC_Co_transporter"/>
</dbReference>
<reference evidence="12" key="2">
    <citation type="submission" date="2021-04" db="EMBL/GenBank/DDBJ databases">
        <authorList>
            <person name="Gilroy R."/>
        </authorList>
    </citation>
    <scope>NUCLEOTIDE SEQUENCE</scope>
    <source>
        <strain evidence="12">CHK172-16539</strain>
    </source>
</reference>
<evidence type="ECO:0000313" key="13">
    <source>
        <dbReference type="Proteomes" id="UP000824063"/>
    </source>
</evidence>
<dbReference type="SUPFAM" id="SSF52540">
    <property type="entry name" value="P-loop containing nucleoside triphosphate hydrolases"/>
    <property type="match status" value="2"/>
</dbReference>
<dbReference type="NCBIfam" id="NF010167">
    <property type="entry name" value="PRK13648.1"/>
    <property type="match status" value="2"/>
</dbReference>
<evidence type="ECO:0000256" key="2">
    <source>
        <dbReference type="ARBA" id="ARBA00005417"/>
    </source>
</evidence>
<dbReference type="PANTHER" id="PTHR43553:SF26">
    <property type="entry name" value="ABC TRANSPORTER ATP-BINDING PROTEIN BC_2655-RELATED"/>
    <property type="match status" value="1"/>
</dbReference>
<reference evidence="12" key="1">
    <citation type="journal article" date="2021" name="PeerJ">
        <title>Extensive microbial diversity within the chicken gut microbiome revealed by metagenomics and culture.</title>
        <authorList>
            <person name="Gilroy R."/>
            <person name="Ravi A."/>
            <person name="Getino M."/>
            <person name="Pursley I."/>
            <person name="Horton D.L."/>
            <person name="Alikhan N.F."/>
            <person name="Baker D."/>
            <person name="Gharbi K."/>
            <person name="Hall N."/>
            <person name="Watson M."/>
            <person name="Adriaenssens E.M."/>
            <person name="Foster-Nyarko E."/>
            <person name="Jarju S."/>
            <person name="Secka A."/>
            <person name="Antonio M."/>
            <person name="Oren A."/>
            <person name="Chaudhuri R.R."/>
            <person name="La Ragione R."/>
            <person name="Hildebrand F."/>
            <person name="Pallen M.J."/>
        </authorList>
    </citation>
    <scope>NUCLEOTIDE SEQUENCE</scope>
    <source>
        <strain evidence="12">CHK172-16539</strain>
    </source>
</reference>
<dbReference type="Gene3D" id="3.40.50.300">
    <property type="entry name" value="P-loop containing nucleotide triphosphate hydrolases"/>
    <property type="match status" value="2"/>
</dbReference>
<evidence type="ECO:0000256" key="3">
    <source>
        <dbReference type="ARBA" id="ARBA00022448"/>
    </source>
</evidence>
<evidence type="ECO:0000313" key="12">
    <source>
        <dbReference type="EMBL" id="HIZ54480.1"/>
    </source>
</evidence>
<dbReference type="InterPro" id="IPR003593">
    <property type="entry name" value="AAA+_ATPase"/>
</dbReference>
<keyword evidence="5" id="KW-0677">Repeat</keyword>
<dbReference type="CDD" id="cd03225">
    <property type="entry name" value="ABC_cobalt_CbiO_domain1"/>
    <property type="match status" value="2"/>
</dbReference>
<comment type="function">
    <text evidence="10">Probably part of an ABC transporter complex. Responsible for energy coupling to the transport system.</text>
</comment>
<name>A0A9D2JK51_9ENTE</name>
<dbReference type="GO" id="GO:0043190">
    <property type="term" value="C:ATP-binding cassette (ABC) transporter complex"/>
    <property type="evidence" value="ECO:0007669"/>
    <property type="project" value="TreeGrafter"/>
</dbReference>
<dbReference type="InterPro" id="IPR017871">
    <property type="entry name" value="ABC_transporter-like_CS"/>
</dbReference>
<keyword evidence="4" id="KW-1003">Cell membrane</keyword>
<evidence type="ECO:0000256" key="9">
    <source>
        <dbReference type="ARBA" id="ARBA00023136"/>
    </source>
</evidence>
<keyword evidence="6" id="KW-0547">Nucleotide-binding</keyword>
<dbReference type="FunFam" id="3.40.50.300:FF:001422">
    <property type="entry name" value="Cobalt ABC transporter ATP-binding protein"/>
    <property type="match status" value="1"/>
</dbReference>
<dbReference type="GO" id="GO:0042626">
    <property type="term" value="F:ATPase-coupled transmembrane transporter activity"/>
    <property type="evidence" value="ECO:0007669"/>
    <property type="project" value="TreeGrafter"/>
</dbReference>
<comment type="caution">
    <text evidence="12">The sequence shown here is derived from an EMBL/GenBank/DDBJ whole genome shotgun (WGS) entry which is preliminary data.</text>
</comment>
<evidence type="ECO:0000256" key="5">
    <source>
        <dbReference type="ARBA" id="ARBA00022737"/>
    </source>
</evidence>
<feature type="domain" description="ABC transporter" evidence="11">
    <location>
        <begin position="303"/>
        <end position="536"/>
    </location>
</feature>
<dbReference type="EMBL" id="DXBN01000256">
    <property type="protein sequence ID" value="HIZ54480.1"/>
    <property type="molecule type" value="Genomic_DNA"/>
</dbReference>
<evidence type="ECO:0000259" key="11">
    <source>
        <dbReference type="PROSITE" id="PS50893"/>
    </source>
</evidence>
<dbReference type="InterPro" id="IPR015856">
    <property type="entry name" value="ABC_transpr_CbiO/EcfA_su"/>
</dbReference>
<evidence type="ECO:0000256" key="10">
    <source>
        <dbReference type="ARBA" id="ARBA00025157"/>
    </source>
</evidence>
<protein>
    <submittedName>
        <fullName evidence="12">ABC transporter ATP-binding protein</fullName>
    </submittedName>
</protein>
<dbReference type="PROSITE" id="PS50893">
    <property type="entry name" value="ABC_TRANSPORTER_2"/>
    <property type="match status" value="2"/>
</dbReference>
<keyword evidence="9" id="KW-0472">Membrane</keyword>
<dbReference type="PROSITE" id="PS00211">
    <property type="entry name" value="ABC_TRANSPORTER_1"/>
    <property type="match status" value="2"/>
</dbReference>
<dbReference type="InterPro" id="IPR003439">
    <property type="entry name" value="ABC_transporter-like_ATP-bd"/>
</dbReference>
<keyword evidence="3" id="KW-0813">Transport</keyword>
<evidence type="ECO:0000256" key="1">
    <source>
        <dbReference type="ARBA" id="ARBA00004202"/>
    </source>
</evidence>
<dbReference type="Proteomes" id="UP000824063">
    <property type="component" value="Unassembled WGS sequence"/>
</dbReference>
<keyword evidence="7 12" id="KW-0067">ATP-binding</keyword>
<evidence type="ECO:0000256" key="8">
    <source>
        <dbReference type="ARBA" id="ARBA00022967"/>
    </source>
</evidence>
<dbReference type="InterPro" id="IPR050095">
    <property type="entry name" value="ECF_ABC_transporter_ATP-bd"/>
</dbReference>
<comment type="similarity">
    <text evidence="2">Belongs to the ABC transporter superfamily.</text>
</comment>
<dbReference type="AlphaFoldDB" id="A0A9D2JK51"/>
<accession>A0A9D2JK51</accession>
<dbReference type="SMART" id="SM00382">
    <property type="entry name" value="AAA"/>
    <property type="match status" value="2"/>
</dbReference>
<proteinExistence type="inferred from homology"/>
<evidence type="ECO:0000256" key="6">
    <source>
        <dbReference type="ARBA" id="ARBA00022741"/>
    </source>
</evidence>
<dbReference type="GO" id="GO:0016887">
    <property type="term" value="F:ATP hydrolysis activity"/>
    <property type="evidence" value="ECO:0007669"/>
    <property type="project" value="InterPro"/>
</dbReference>
<organism evidence="12 13">
    <name type="scientific">Candidatus Enterococcus avicola</name>
    <dbReference type="NCBI Taxonomy" id="2838561"/>
    <lineage>
        <taxon>Bacteria</taxon>
        <taxon>Bacillati</taxon>
        <taxon>Bacillota</taxon>
        <taxon>Bacilli</taxon>
        <taxon>Lactobacillales</taxon>
        <taxon>Enterococcaceae</taxon>
        <taxon>Enterococcus</taxon>
    </lineage>
</organism>
<evidence type="ECO:0000256" key="4">
    <source>
        <dbReference type="ARBA" id="ARBA00022475"/>
    </source>
</evidence>
<dbReference type="Pfam" id="PF12558">
    <property type="entry name" value="DUF3744"/>
    <property type="match status" value="1"/>
</dbReference>
<evidence type="ECO:0000256" key="7">
    <source>
        <dbReference type="ARBA" id="ARBA00022840"/>
    </source>
</evidence>
<dbReference type="GO" id="GO:0005524">
    <property type="term" value="F:ATP binding"/>
    <property type="evidence" value="ECO:0007669"/>
    <property type="project" value="UniProtKB-KW"/>
</dbReference>
<sequence length="571" mass="64348">MNRAVIEFKSYTFKYRSQKEPTLYDINLTIRKGEKVVIVGPSGSGKSTLAHCINGLVPFAYRGESSGSCQINGKETSELDIFQLSKMVGTVLQDLDGQFIGLSVGEDIAFALENDVVPQKLMHERVAEVAELVKIDEYLGASIHQLSGGQKQRVSLAGVLVNDVDILLFDEPLANLDPATGKHAIDLIDQLQKQTNKTTVIIEHRLEDVLYRDVDRIIVMNDGRIIADAAPDELLSSKVLSTTYLREPLYLKALEYAGIPITPDIHPEHIEHLNLSSQNQEQLKHWYQQVGRPQNKVYPEPVLELEKVSFHYPNIPNTLNEISFTLHKGEMVSIVGKNGAGKSTLSKLICGFERHQLGEIYYQARDISKDTITKRAEAIGLVMQNPNQMISKHLIFDEVAFGLQLRNVPEEEIRERVEKTLKICGLYPFRNWPISALSFGQKKRVTIAAVLVLEPKVLILDEPTAGQDYRHYTEIMSFLRELNQRGVTILMITHDMHLMLEYTPRTLVIGEGQLLADTSAVEVLANPELVDKANLTTTSLYRLAEKVGIADSQDFVSTFIRYDKEVRRSWQ</sequence>
<keyword evidence="8" id="KW-1278">Translocase</keyword>
<comment type="subcellular location">
    <subcellularLocation>
        <location evidence="1">Cell membrane</location>
        <topology evidence="1">Peripheral membrane protein</topology>
    </subcellularLocation>
</comment>
<dbReference type="Pfam" id="PF00005">
    <property type="entry name" value="ABC_tran"/>
    <property type="match status" value="2"/>
</dbReference>
<dbReference type="InterPro" id="IPR027417">
    <property type="entry name" value="P-loop_NTPase"/>
</dbReference>
<gene>
    <name evidence="12" type="ORF">IAA20_11130</name>
</gene>